<dbReference type="GO" id="GO:0003700">
    <property type="term" value="F:DNA-binding transcription factor activity"/>
    <property type="evidence" value="ECO:0007669"/>
    <property type="project" value="InterPro"/>
</dbReference>
<dbReference type="PANTHER" id="PTHR30126:SF2">
    <property type="entry name" value="HTH-TYPE TRANSCRIPTIONAL REGULATOR YJIE"/>
    <property type="match status" value="1"/>
</dbReference>
<evidence type="ECO:0000256" key="4">
    <source>
        <dbReference type="ARBA" id="ARBA00023163"/>
    </source>
</evidence>
<dbReference type="Proteomes" id="UP000245055">
    <property type="component" value="Unassembled WGS sequence"/>
</dbReference>
<dbReference type="InterPro" id="IPR036390">
    <property type="entry name" value="WH_DNA-bd_sf"/>
</dbReference>
<dbReference type="SUPFAM" id="SSF53850">
    <property type="entry name" value="Periplasmic binding protein-like II"/>
    <property type="match status" value="1"/>
</dbReference>
<dbReference type="Pfam" id="PF00126">
    <property type="entry name" value="HTH_1"/>
    <property type="match status" value="1"/>
</dbReference>
<keyword evidence="3" id="KW-0238">DNA-binding</keyword>
<dbReference type="SUPFAM" id="SSF46785">
    <property type="entry name" value="Winged helix' DNA-binding domain"/>
    <property type="match status" value="1"/>
</dbReference>
<dbReference type="RefSeq" id="WP_109105303.1">
    <property type="nucleotide sequence ID" value="NZ_JALDNR010000008.1"/>
</dbReference>
<dbReference type="PRINTS" id="PR00039">
    <property type="entry name" value="HTHLYSR"/>
</dbReference>
<dbReference type="InterPro" id="IPR036388">
    <property type="entry name" value="WH-like_DNA-bd_sf"/>
</dbReference>
<feature type="domain" description="HTH lysR-type" evidence="5">
    <location>
        <begin position="1"/>
        <end position="58"/>
    </location>
</feature>
<dbReference type="GO" id="GO:0000976">
    <property type="term" value="F:transcription cis-regulatory region binding"/>
    <property type="evidence" value="ECO:0007669"/>
    <property type="project" value="TreeGrafter"/>
</dbReference>
<dbReference type="Gene3D" id="1.10.10.10">
    <property type="entry name" value="Winged helix-like DNA-binding domain superfamily/Winged helix DNA-binding domain"/>
    <property type="match status" value="1"/>
</dbReference>
<keyword evidence="4" id="KW-0804">Transcription</keyword>
<evidence type="ECO:0000259" key="5">
    <source>
        <dbReference type="PROSITE" id="PS50931"/>
    </source>
</evidence>
<comment type="similarity">
    <text evidence="1">Belongs to the LysR transcriptional regulatory family.</text>
</comment>
<comment type="caution">
    <text evidence="6">The sequence shown here is derived from an EMBL/GenBank/DDBJ whole genome shotgun (WGS) entry which is preliminary data.</text>
</comment>
<dbReference type="Gene3D" id="3.40.190.10">
    <property type="entry name" value="Periplasmic binding protein-like II"/>
    <property type="match status" value="2"/>
</dbReference>
<gene>
    <name evidence="6" type="ORF">DF213_20480</name>
</gene>
<dbReference type="EMBL" id="QESZ01000040">
    <property type="protein sequence ID" value="PWD69246.1"/>
    <property type="molecule type" value="Genomic_DNA"/>
</dbReference>
<evidence type="ECO:0000313" key="6">
    <source>
        <dbReference type="EMBL" id="PWD69246.1"/>
    </source>
</evidence>
<dbReference type="PANTHER" id="PTHR30126">
    <property type="entry name" value="HTH-TYPE TRANSCRIPTIONAL REGULATOR"/>
    <property type="match status" value="1"/>
</dbReference>
<name>A0AAX1C1F6_9GAMM</name>
<reference evidence="6 7" key="1">
    <citation type="submission" date="2018-05" db="EMBL/GenBank/DDBJ databases">
        <title>Genomic diversity of pathogens causing Blackleg of Potato in Pakistan.</title>
        <authorList>
            <person name="Sarfraz S."/>
            <person name="Riaz K."/>
            <person name="Oulghazi S."/>
            <person name="Cigna J."/>
            <person name="Sahi S.T."/>
            <person name="Khan S.H."/>
            <person name="Hameed A."/>
            <person name="Faure D."/>
        </authorList>
    </citation>
    <scope>NUCLEOTIDE SEQUENCE [LARGE SCALE GENOMIC DNA]</scope>
    <source>
        <strain evidence="6 7">SS70</strain>
    </source>
</reference>
<dbReference type="Pfam" id="PF03466">
    <property type="entry name" value="LysR_substrate"/>
    <property type="match status" value="1"/>
</dbReference>
<proteinExistence type="inferred from homology"/>
<dbReference type="InterPro" id="IPR000847">
    <property type="entry name" value="LysR_HTH_N"/>
</dbReference>
<evidence type="ECO:0000256" key="2">
    <source>
        <dbReference type="ARBA" id="ARBA00023015"/>
    </source>
</evidence>
<dbReference type="InterPro" id="IPR005119">
    <property type="entry name" value="LysR_subst-bd"/>
</dbReference>
<accession>A0AAX1C1F6</accession>
<dbReference type="AlphaFoldDB" id="A0AAX1C1F6"/>
<protein>
    <submittedName>
        <fullName evidence="6">LysR family transcriptional regulator</fullName>
    </submittedName>
</protein>
<dbReference type="PROSITE" id="PS50931">
    <property type="entry name" value="HTH_LYSR"/>
    <property type="match status" value="1"/>
</dbReference>
<organism evidence="6 7">
    <name type="scientific">Dickeya dianthicola</name>
    <dbReference type="NCBI Taxonomy" id="204039"/>
    <lineage>
        <taxon>Bacteria</taxon>
        <taxon>Pseudomonadati</taxon>
        <taxon>Pseudomonadota</taxon>
        <taxon>Gammaproteobacteria</taxon>
        <taxon>Enterobacterales</taxon>
        <taxon>Pectobacteriaceae</taxon>
        <taxon>Dickeya</taxon>
    </lineage>
</organism>
<evidence type="ECO:0000256" key="3">
    <source>
        <dbReference type="ARBA" id="ARBA00023125"/>
    </source>
</evidence>
<evidence type="ECO:0000313" key="7">
    <source>
        <dbReference type="Proteomes" id="UP000245055"/>
    </source>
</evidence>
<sequence length="305" mass="34156">MQIRWIEDFLSLTAVGAFSRAADARNVSQPTLSRHIQSLEDWLGVELIDRKVQGVSLTPSGRLFRSFAAEMLRQTYNMRAVLRGHSNASTNVVRFSVAHTLSLTFFPRWLKELKDSLGPVVARVGVVNIQEGAEALIEGATDLLLIYHHPQLPVLLDPNRFPHLLLATDRMLPFSAPLDDTDQPRYRLPGRPEAPVPFLAYSSGTYLAHVVEMILLGGDQRCQFERSFDTQMAEALKAMVVEGHGLGWLPESCVTREVSEGRLVSAGGTNWRCNLEARLYRSVENDNPLVEKIWGYLLGKESHPI</sequence>
<keyword evidence="2" id="KW-0805">Transcription regulation</keyword>
<evidence type="ECO:0000256" key="1">
    <source>
        <dbReference type="ARBA" id="ARBA00009437"/>
    </source>
</evidence>